<dbReference type="SUPFAM" id="SSF53067">
    <property type="entry name" value="Actin-like ATPase domain"/>
    <property type="match status" value="1"/>
</dbReference>
<gene>
    <name evidence="2" type="primary">glk</name>
    <name evidence="2" type="ORF">ELUCI_v1c02280</name>
</gene>
<dbReference type="InterPro" id="IPR000600">
    <property type="entry name" value="ROK"/>
</dbReference>
<dbReference type="PROSITE" id="PS01125">
    <property type="entry name" value="ROK"/>
    <property type="match status" value="1"/>
</dbReference>
<name>A0A2S5RF68_9MOLU</name>
<dbReference type="AlphaFoldDB" id="A0A2S5RF68"/>
<reference evidence="2 3" key="1">
    <citation type="submission" date="2017-11" db="EMBL/GenBank/DDBJ databases">
        <title>Genome sequence of Entomoplasma lucivorax PIPN-2 (ATCC 49196).</title>
        <authorList>
            <person name="Lo W.-S."/>
            <person name="Gasparich G.E."/>
            <person name="Kuo C.-H."/>
        </authorList>
    </citation>
    <scope>NUCLEOTIDE SEQUENCE [LARGE SCALE GENOMIC DNA]</scope>
    <source>
        <strain evidence="2 3">PIPN-2</strain>
    </source>
</reference>
<dbReference type="InterPro" id="IPR049874">
    <property type="entry name" value="ROK_cs"/>
</dbReference>
<dbReference type="Proteomes" id="UP000237865">
    <property type="component" value="Unassembled WGS sequence"/>
</dbReference>
<dbReference type="PANTHER" id="PTHR18964">
    <property type="entry name" value="ROK (REPRESSOR, ORF, KINASE) FAMILY"/>
    <property type="match status" value="1"/>
</dbReference>
<protein>
    <submittedName>
        <fullName evidence="2">Glucokinase</fullName>
    </submittedName>
</protein>
<dbReference type="Gene3D" id="3.30.420.40">
    <property type="match status" value="2"/>
</dbReference>
<dbReference type="PANTHER" id="PTHR18964:SF149">
    <property type="entry name" value="BIFUNCTIONAL UDP-N-ACETYLGLUCOSAMINE 2-EPIMERASE_N-ACETYLMANNOSAMINE KINASE"/>
    <property type="match status" value="1"/>
</dbReference>
<evidence type="ECO:0000256" key="1">
    <source>
        <dbReference type="ARBA" id="ARBA00006479"/>
    </source>
</evidence>
<keyword evidence="3" id="KW-1185">Reference proteome</keyword>
<dbReference type="InterPro" id="IPR043129">
    <property type="entry name" value="ATPase_NBD"/>
</dbReference>
<dbReference type="GO" id="GO:0016301">
    <property type="term" value="F:kinase activity"/>
    <property type="evidence" value="ECO:0007669"/>
    <property type="project" value="UniProtKB-KW"/>
</dbReference>
<proteinExistence type="inferred from homology"/>
<accession>A0A2S5RF68</accession>
<evidence type="ECO:0000313" key="3">
    <source>
        <dbReference type="Proteomes" id="UP000237865"/>
    </source>
</evidence>
<dbReference type="STRING" id="1399797.GCA_000518285_00929"/>
<dbReference type="Pfam" id="PF00480">
    <property type="entry name" value="ROK"/>
    <property type="match status" value="1"/>
</dbReference>
<evidence type="ECO:0000313" key="2">
    <source>
        <dbReference type="EMBL" id="PPE05937.1"/>
    </source>
</evidence>
<dbReference type="EMBL" id="PHNE01000001">
    <property type="protein sequence ID" value="PPE05937.1"/>
    <property type="molecule type" value="Genomic_DNA"/>
</dbReference>
<comment type="similarity">
    <text evidence="1">Belongs to the ROK (NagC/XylR) family.</text>
</comment>
<dbReference type="RefSeq" id="WP_028126662.1">
    <property type="nucleotide sequence ID" value="NZ_PHNE01000001.1"/>
</dbReference>
<keyword evidence="2" id="KW-0808">Transferase</keyword>
<sequence>MKKFLGIDLGGTSAKVGVVNQQGIVEHDFVIGNNVVQLLPHLISEVKKELASKNYDFKSDIQAIGFATPGFIDVKTGVILGAYNLGWVDFDLKAELKNYDLGVKDIFILNDANAAALGEFWVGAGNQTANEIFYTLGTGIGGAIILNGQLFLGENGFAGEFGHGGNHQNIFACTCGLPNCLEAANSATSLAKTFKHYLKIENNQELNKYFHPHQDLSLEKIAVVYQQANKPQVIRDLLSKCLKPLVAHMSTMVFALNPKIIIVGGGGSQMGENLLEIIRHDLNKLLLPFQQNKILVKQAVLGNKAGLIGAAYYALKNSETDK</sequence>
<comment type="caution">
    <text evidence="2">The sequence shown here is derived from an EMBL/GenBank/DDBJ whole genome shotgun (WGS) entry which is preliminary data.</text>
</comment>
<keyword evidence="2" id="KW-0418">Kinase</keyword>
<organism evidence="2 3">
    <name type="scientific">Williamsoniiplasma lucivorax</name>
    <dbReference type="NCBI Taxonomy" id="209274"/>
    <lineage>
        <taxon>Bacteria</taxon>
        <taxon>Bacillati</taxon>
        <taxon>Mycoplasmatota</taxon>
        <taxon>Mollicutes</taxon>
        <taxon>Entomoplasmatales</taxon>
        <taxon>Williamsoniiplasma</taxon>
    </lineage>
</organism>